<dbReference type="AlphaFoldDB" id="A0AAW2GV10"/>
<evidence type="ECO:0000313" key="1">
    <source>
        <dbReference type="EMBL" id="KAL0131108.1"/>
    </source>
</evidence>
<name>A0AAW2GV10_9HYME</name>
<sequence>MSIELNFPKRGIWTVINIESRYSASQISGTKILLRSIDGRFGRFRHVPLSSPLYSSSSDLYYQPRLACINSVSRARLA</sequence>
<keyword evidence="2" id="KW-1185">Reference proteome</keyword>
<organism evidence="1 2">
    <name type="scientific">Cardiocondyla obscurior</name>
    <dbReference type="NCBI Taxonomy" id="286306"/>
    <lineage>
        <taxon>Eukaryota</taxon>
        <taxon>Metazoa</taxon>
        <taxon>Ecdysozoa</taxon>
        <taxon>Arthropoda</taxon>
        <taxon>Hexapoda</taxon>
        <taxon>Insecta</taxon>
        <taxon>Pterygota</taxon>
        <taxon>Neoptera</taxon>
        <taxon>Endopterygota</taxon>
        <taxon>Hymenoptera</taxon>
        <taxon>Apocrita</taxon>
        <taxon>Aculeata</taxon>
        <taxon>Formicoidea</taxon>
        <taxon>Formicidae</taxon>
        <taxon>Myrmicinae</taxon>
        <taxon>Cardiocondyla</taxon>
    </lineage>
</organism>
<evidence type="ECO:0000313" key="2">
    <source>
        <dbReference type="Proteomes" id="UP001430953"/>
    </source>
</evidence>
<proteinExistence type="predicted"/>
<gene>
    <name evidence="1" type="ORF">PUN28_002594</name>
</gene>
<protein>
    <submittedName>
        <fullName evidence="1">Uncharacterized protein</fullName>
    </submittedName>
</protein>
<accession>A0AAW2GV10</accession>
<reference evidence="1 2" key="1">
    <citation type="submission" date="2023-03" db="EMBL/GenBank/DDBJ databases">
        <title>High recombination rates correlate with genetic variation in Cardiocondyla obscurior ants.</title>
        <authorList>
            <person name="Errbii M."/>
        </authorList>
    </citation>
    <scope>NUCLEOTIDE SEQUENCE [LARGE SCALE GENOMIC DNA]</scope>
    <source>
        <strain evidence="1">Alpha-2009</strain>
        <tissue evidence="1">Whole body</tissue>
    </source>
</reference>
<dbReference type="EMBL" id="JADYXP020000002">
    <property type="protein sequence ID" value="KAL0131108.1"/>
    <property type="molecule type" value="Genomic_DNA"/>
</dbReference>
<comment type="caution">
    <text evidence="1">The sequence shown here is derived from an EMBL/GenBank/DDBJ whole genome shotgun (WGS) entry which is preliminary data.</text>
</comment>
<dbReference type="Proteomes" id="UP001430953">
    <property type="component" value="Unassembled WGS sequence"/>
</dbReference>